<evidence type="ECO:0000256" key="3">
    <source>
        <dbReference type="ARBA" id="ARBA00022487"/>
    </source>
</evidence>
<keyword evidence="4" id="KW-0479">Metal-binding</keyword>
<dbReference type="VEuPathDB" id="FungiDB:CC77DRAFT_942547"/>
<sequence>MISILELCHFDPFTVVSQPASCNNNSSNLISEAAATVANAMWYGVSNRRKEKIYPGYSLDAPLRSTADTDCRGMDTCSFSAWAYGAQFYQLFIEKNITFDASTITAENLPDYMYAGYQQWESFLGTNDADLTSFKEAGRKLLTWHGIADDLIPPSASVQYYDRVAALDINVDQYYKLFLVPGLHHCVGGPGVYPVNGGLQQLVEWVENGAAPYTISATGMQPANGTSLSRDLCPYPLVSVYQGGDATNASSYRCVDTDST</sequence>
<evidence type="ECO:0000256" key="7">
    <source>
        <dbReference type="ARBA" id="ARBA00022837"/>
    </source>
</evidence>
<gene>
    <name evidence="10" type="ORF">AA0117_g10691</name>
</gene>
<keyword evidence="8" id="KW-1015">Disulfide bond</keyword>
<keyword evidence="3" id="KW-0719">Serine esterase</keyword>
<proteinExistence type="inferred from homology"/>
<keyword evidence="5" id="KW-0732">Signal</keyword>
<evidence type="ECO:0000313" key="10">
    <source>
        <dbReference type="EMBL" id="RYN70261.1"/>
    </source>
</evidence>
<evidence type="ECO:0000256" key="4">
    <source>
        <dbReference type="ARBA" id="ARBA00022723"/>
    </source>
</evidence>
<evidence type="ECO:0000256" key="9">
    <source>
        <dbReference type="RuleBase" id="RU361238"/>
    </source>
</evidence>
<evidence type="ECO:0000256" key="8">
    <source>
        <dbReference type="ARBA" id="ARBA00023157"/>
    </source>
</evidence>
<dbReference type="Proteomes" id="UP000291422">
    <property type="component" value="Unassembled WGS sequence"/>
</dbReference>
<evidence type="ECO:0000313" key="11">
    <source>
        <dbReference type="Proteomes" id="UP000291422"/>
    </source>
</evidence>
<dbReference type="AlphaFoldDB" id="A0A4Q4N5E0"/>
<dbReference type="PANTHER" id="PTHR33938">
    <property type="entry name" value="FERULOYL ESTERASE B-RELATED"/>
    <property type="match status" value="1"/>
</dbReference>
<dbReference type="Gene3D" id="3.40.50.1820">
    <property type="entry name" value="alpha/beta hydrolase"/>
    <property type="match status" value="1"/>
</dbReference>
<accession>A0A4Q4N5E0</accession>
<comment type="similarity">
    <text evidence="2 9">Belongs to the tannase family.</text>
</comment>
<dbReference type="InterPro" id="IPR011118">
    <property type="entry name" value="Tannase/feruloyl_esterase"/>
</dbReference>
<dbReference type="EC" id="3.1.1.-" evidence="9"/>
<evidence type="ECO:0000256" key="5">
    <source>
        <dbReference type="ARBA" id="ARBA00022729"/>
    </source>
</evidence>
<dbReference type="PANTHER" id="PTHR33938:SF8">
    <property type="entry name" value="CARBOXYLIC ESTER HYDROLASE"/>
    <property type="match status" value="1"/>
</dbReference>
<protein>
    <recommendedName>
        <fullName evidence="9">Carboxylic ester hydrolase</fullName>
        <ecNumber evidence="9">3.1.1.-</ecNumber>
    </recommendedName>
</protein>
<comment type="caution">
    <text evidence="10">The sequence shown here is derived from an EMBL/GenBank/DDBJ whole genome shotgun (WGS) entry which is preliminary data.</text>
</comment>
<reference evidence="11" key="1">
    <citation type="journal article" date="2019" name="bioRxiv">
        <title>Genomics, evolutionary history and diagnostics of the Alternaria alternata species group including apple and Asian pear pathotypes.</title>
        <authorList>
            <person name="Armitage A.D."/>
            <person name="Cockerton H.M."/>
            <person name="Sreenivasaprasad S."/>
            <person name="Woodhall J.W."/>
            <person name="Lane C.R."/>
            <person name="Harrison R.J."/>
            <person name="Clarkson J.P."/>
        </authorList>
    </citation>
    <scope>NUCLEOTIDE SEQUENCE [LARGE SCALE GENOMIC DNA]</scope>
    <source>
        <strain evidence="11">FERA 1177</strain>
    </source>
</reference>
<evidence type="ECO:0000256" key="6">
    <source>
        <dbReference type="ARBA" id="ARBA00022801"/>
    </source>
</evidence>
<dbReference type="GO" id="GO:0046872">
    <property type="term" value="F:metal ion binding"/>
    <property type="evidence" value="ECO:0007669"/>
    <property type="project" value="UniProtKB-KW"/>
</dbReference>
<keyword evidence="6 9" id="KW-0378">Hydrolase</keyword>
<dbReference type="SUPFAM" id="SSF53474">
    <property type="entry name" value="alpha/beta-Hydrolases"/>
    <property type="match status" value="1"/>
</dbReference>
<dbReference type="Pfam" id="PF07519">
    <property type="entry name" value="Tannase"/>
    <property type="match status" value="1"/>
</dbReference>
<organism evidence="10 11">
    <name type="scientific">Alternaria alternata</name>
    <name type="common">Alternaria rot fungus</name>
    <name type="synonym">Torula alternata</name>
    <dbReference type="NCBI Taxonomy" id="5599"/>
    <lineage>
        <taxon>Eukaryota</taxon>
        <taxon>Fungi</taxon>
        <taxon>Dikarya</taxon>
        <taxon>Ascomycota</taxon>
        <taxon>Pezizomycotina</taxon>
        <taxon>Dothideomycetes</taxon>
        <taxon>Pleosporomycetidae</taxon>
        <taxon>Pleosporales</taxon>
        <taxon>Pleosporineae</taxon>
        <taxon>Pleosporaceae</taxon>
        <taxon>Alternaria</taxon>
        <taxon>Alternaria sect. Alternaria</taxon>
        <taxon>Alternaria alternata complex</taxon>
    </lineage>
</organism>
<comment type="pathway">
    <text evidence="1">Mycotoxin biosynthesis.</text>
</comment>
<keyword evidence="7" id="KW-0106">Calcium</keyword>
<evidence type="ECO:0000256" key="2">
    <source>
        <dbReference type="ARBA" id="ARBA00006249"/>
    </source>
</evidence>
<evidence type="ECO:0000256" key="1">
    <source>
        <dbReference type="ARBA" id="ARBA00004685"/>
    </source>
</evidence>
<dbReference type="EMBL" id="PDXD01000042">
    <property type="protein sequence ID" value="RYN70261.1"/>
    <property type="molecule type" value="Genomic_DNA"/>
</dbReference>
<dbReference type="GO" id="GO:0030600">
    <property type="term" value="F:feruloyl esterase activity"/>
    <property type="evidence" value="ECO:0007669"/>
    <property type="project" value="UniProtKB-ARBA"/>
</dbReference>
<dbReference type="InterPro" id="IPR029058">
    <property type="entry name" value="AB_hydrolase_fold"/>
</dbReference>
<name>A0A4Q4N5E0_ALTAL</name>